<dbReference type="GO" id="GO:0008168">
    <property type="term" value="F:methyltransferase activity"/>
    <property type="evidence" value="ECO:0007669"/>
    <property type="project" value="UniProtKB-UniRule"/>
</dbReference>
<dbReference type="Gene3D" id="3.40.50.150">
    <property type="entry name" value="Vaccinia Virus protein VP39"/>
    <property type="match status" value="1"/>
</dbReference>
<evidence type="ECO:0000256" key="2">
    <source>
        <dbReference type="ARBA" id="ARBA00022603"/>
    </source>
</evidence>
<dbReference type="SUPFAM" id="SSF53335">
    <property type="entry name" value="S-adenosyl-L-methionine-dependent methyltransferases"/>
    <property type="match status" value="1"/>
</dbReference>
<keyword evidence="2 4" id="KW-0489">Methyltransferase</keyword>
<dbReference type="RefSeq" id="WP_135056938.1">
    <property type="nucleotide sequence ID" value="NZ_JADGLC010000016.1"/>
</dbReference>
<dbReference type="EC" id="2.1.1.-" evidence="4"/>
<dbReference type="EMBL" id="SPPA01000016">
    <property type="protein sequence ID" value="TFV09612.1"/>
    <property type="molecule type" value="Genomic_DNA"/>
</dbReference>
<evidence type="ECO:0000256" key="4">
    <source>
        <dbReference type="RuleBase" id="RU362030"/>
    </source>
</evidence>
<dbReference type="OrthoDB" id="9806164at2"/>
<dbReference type="InterPro" id="IPR011610">
    <property type="entry name" value="SAM_mthyl_Trfase_ML2640-like"/>
</dbReference>
<keyword evidence="3 5" id="KW-0808">Transferase</keyword>
<dbReference type="Proteomes" id="UP000297396">
    <property type="component" value="Unassembled WGS sequence"/>
</dbReference>
<dbReference type="GO" id="GO:0032259">
    <property type="term" value="P:methylation"/>
    <property type="evidence" value="ECO:0007669"/>
    <property type="project" value="UniProtKB-KW"/>
</dbReference>
<dbReference type="AlphaFoldDB" id="A0A4Y9JWE7"/>
<evidence type="ECO:0000256" key="1">
    <source>
        <dbReference type="ARBA" id="ARBA00008138"/>
    </source>
</evidence>
<dbReference type="Pfam" id="PF04072">
    <property type="entry name" value="LCM"/>
    <property type="match status" value="1"/>
</dbReference>
<evidence type="ECO:0000313" key="5">
    <source>
        <dbReference type="EMBL" id="TFV09612.1"/>
    </source>
</evidence>
<dbReference type="InterPro" id="IPR007213">
    <property type="entry name" value="Ppm1/Ppm2/Tcmp"/>
</dbReference>
<sequence>MPGCLYYHLIRTLKFDESLYKWLYSHKNSQVIILGAGFDSRSMRFAQTLNEMNTVLFEVDLSAMLDFKLKIITKYNLKTNNAYYQVPCNFNDRQLINCFKEYDISPQKPTLILWEGVTYFLPESVIKMVLKELRHYFSSELQITLDYAYRDYVEGNLNYYGARELYDVLVEINEPHFFGLNFNESENFFEQLGFNTKENLSAMMLESKFLRDNFGHSVGLPHVFNAMADIVSDK</sequence>
<comment type="function">
    <text evidence="4">Exhibits S-adenosyl-L-methionine-dependent methyltransferase activity.</text>
</comment>
<dbReference type="NCBIfam" id="TIGR00027">
    <property type="entry name" value="mthyl_TIGR00027"/>
    <property type="match status" value="1"/>
</dbReference>
<comment type="caution">
    <text evidence="5">The sequence shown here is derived from an EMBL/GenBank/DDBJ whole genome shotgun (WGS) entry which is preliminary data.</text>
</comment>
<dbReference type="PANTHER" id="PTHR43619:SF2">
    <property type="entry name" value="S-ADENOSYL-L-METHIONINE-DEPENDENT METHYLTRANSFERASES SUPERFAMILY PROTEIN"/>
    <property type="match status" value="1"/>
</dbReference>
<dbReference type="PANTHER" id="PTHR43619">
    <property type="entry name" value="S-ADENOSYL-L-METHIONINE-DEPENDENT METHYLTRANSFERASE YKTD-RELATED"/>
    <property type="match status" value="1"/>
</dbReference>
<accession>A0A4Y9JWE7</accession>
<organism evidence="5 6">
    <name type="scientific">Muribacter muris</name>
    <dbReference type="NCBI Taxonomy" id="67855"/>
    <lineage>
        <taxon>Bacteria</taxon>
        <taxon>Pseudomonadati</taxon>
        <taxon>Pseudomonadota</taxon>
        <taxon>Gammaproteobacteria</taxon>
        <taxon>Pasteurellales</taxon>
        <taxon>Pasteurellaceae</taxon>
        <taxon>Muribacter</taxon>
    </lineage>
</organism>
<evidence type="ECO:0000256" key="3">
    <source>
        <dbReference type="ARBA" id="ARBA00022679"/>
    </source>
</evidence>
<protein>
    <recommendedName>
        <fullName evidence="4">S-adenosyl-L-methionine-dependent methyltransferase</fullName>
        <ecNumber evidence="4">2.1.1.-</ecNumber>
    </recommendedName>
</protein>
<reference evidence="5 6" key="1">
    <citation type="submission" date="2019-03" db="EMBL/GenBank/DDBJ databases">
        <title>Diversity of the mouse oral microbiome.</title>
        <authorList>
            <person name="Joseph S."/>
            <person name="Aduse-Opoku J."/>
            <person name="Curtis M."/>
            <person name="Wade W."/>
            <person name="Hashim A."/>
        </authorList>
    </citation>
    <scope>NUCLEOTIDE SEQUENCE [LARGE SCALE GENOMIC DNA]</scope>
    <source>
        <strain evidence="5 6">WT12</strain>
    </source>
</reference>
<gene>
    <name evidence="5" type="ORF">E4T80_07735</name>
</gene>
<name>A0A4Y9JWE7_9PAST</name>
<evidence type="ECO:0000313" key="6">
    <source>
        <dbReference type="Proteomes" id="UP000297396"/>
    </source>
</evidence>
<keyword evidence="4" id="KW-0949">S-adenosyl-L-methionine</keyword>
<comment type="similarity">
    <text evidence="1 4">Belongs to the UPF0677 family.</text>
</comment>
<dbReference type="InterPro" id="IPR029063">
    <property type="entry name" value="SAM-dependent_MTases_sf"/>
</dbReference>
<proteinExistence type="inferred from homology"/>